<proteinExistence type="inferred from homology"/>
<name>A0AAV3TZD2_9ALTE</name>
<dbReference type="Proteomes" id="UP001409585">
    <property type="component" value="Unassembled WGS sequence"/>
</dbReference>
<dbReference type="EMBL" id="BAABLX010000007">
    <property type="protein sequence ID" value="GAA4935163.1"/>
    <property type="molecule type" value="Genomic_DNA"/>
</dbReference>
<dbReference type="InterPro" id="IPR013538">
    <property type="entry name" value="ASHA1/2-like_C"/>
</dbReference>
<evidence type="ECO:0000256" key="1">
    <source>
        <dbReference type="ARBA" id="ARBA00006817"/>
    </source>
</evidence>
<dbReference type="Pfam" id="PF08327">
    <property type="entry name" value="AHSA1"/>
    <property type="match status" value="1"/>
</dbReference>
<protein>
    <recommendedName>
        <fullName evidence="2">Activator of Hsp90 ATPase homologue 1/2-like C-terminal domain-containing protein</fullName>
    </recommendedName>
</protein>
<dbReference type="Gene3D" id="3.30.530.20">
    <property type="match status" value="1"/>
</dbReference>
<dbReference type="RefSeq" id="WP_345418159.1">
    <property type="nucleotide sequence ID" value="NZ_AP031496.1"/>
</dbReference>
<dbReference type="AlphaFoldDB" id="A0AAV3TZD2"/>
<gene>
    <name evidence="3" type="ORF">GCM10025791_10540</name>
</gene>
<feature type="domain" description="Activator of Hsp90 ATPase homologue 1/2-like C-terminal" evidence="2">
    <location>
        <begin position="12"/>
        <end position="126"/>
    </location>
</feature>
<comment type="caution">
    <text evidence="3">The sequence shown here is derived from an EMBL/GenBank/DDBJ whole genome shotgun (WGS) entry which is preliminary data.</text>
</comment>
<sequence>MVALIHEVNIHASAQACFQAVTDLSLLRQWHLGKVDGSVQLGEELVLLPKPHLQFILKTTEYTINQRLVQTLVSGAGHQSVITELTPLADGRTRVRLTHDGWEENDPNIAQCNMQWGAALHRLSLFLETSDSEVAS</sequence>
<comment type="similarity">
    <text evidence="1">Belongs to the AHA1 family.</text>
</comment>
<organism evidence="3 4">
    <name type="scientific">Halioxenophilus aromaticivorans</name>
    <dbReference type="NCBI Taxonomy" id="1306992"/>
    <lineage>
        <taxon>Bacteria</taxon>
        <taxon>Pseudomonadati</taxon>
        <taxon>Pseudomonadota</taxon>
        <taxon>Gammaproteobacteria</taxon>
        <taxon>Alteromonadales</taxon>
        <taxon>Alteromonadaceae</taxon>
        <taxon>Halioxenophilus</taxon>
    </lineage>
</organism>
<reference evidence="4" key="1">
    <citation type="journal article" date="2019" name="Int. J. Syst. Evol. Microbiol.">
        <title>The Global Catalogue of Microorganisms (GCM) 10K type strain sequencing project: providing services to taxonomists for standard genome sequencing and annotation.</title>
        <authorList>
            <consortium name="The Broad Institute Genomics Platform"/>
            <consortium name="The Broad Institute Genome Sequencing Center for Infectious Disease"/>
            <person name="Wu L."/>
            <person name="Ma J."/>
        </authorList>
    </citation>
    <scope>NUCLEOTIDE SEQUENCE [LARGE SCALE GENOMIC DNA]</scope>
    <source>
        <strain evidence="4">JCM 19134</strain>
    </source>
</reference>
<evidence type="ECO:0000313" key="4">
    <source>
        <dbReference type="Proteomes" id="UP001409585"/>
    </source>
</evidence>
<evidence type="ECO:0000313" key="3">
    <source>
        <dbReference type="EMBL" id="GAA4935163.1"/>
    </source>
</evidence>
<dbReference type="SUPFAM" id="SSF55961">
    <property type="entry name" value="Bet v1-like"/>
    <property type="match status" value="1"/>
</dbReference>
<evidence type="ECO:0000259" key="2">
    <source>
        <dbReference type="Pfam" id="PF08327"/>
    </source>
</evidence>
<accession>A0AAV3TZD2</accession>
<dbReference type="CDD" id="cd07814">
    <property type="entry name" value="SRPBCC_CalC_Aha1-like"/>
    <property type="match status" value="1"/>
</dbReference>
<keyword evidence="4" id="KW-1185">Reference proteome</keyword>
<dbReference type="InterPro" id="IPR023393">
    <property type="entry name" value="START-like_dom_sf"/>
</dbReference>